<dbReference type="Proteomes" id="UP000886520">
    <property type="component" value="Chromosome 2"/>
</dbReference>
<keyword evidence="3" id="KW-1185">Reference proteome</keyword>
<organism evidence="2 3">
    <name type="scientific">Adiantum capillus-veneris</name>
    <name type="common">Maidenhair fern</name>
    <dbReference type="NCBI Taxonomy" id="13818"/>
    <lineage>
        <taxon>Eukaryota</taxon>
        <taxon>Viridiplantae</taxon>
        <taxon>Streptophyta</taxon>
        <taxon>Embryophyta</taxon>
        <taxon>Tracheophyta</taxon>
        <taxon>Polypodiopsida</taxon>
        <taxon>Polypodiidae</taxon>
        <taxon>Polypodiales</taxon>
        <taxon>Pteridineae</taxon>
        <taxon>Pteridaceae</taxon>
        <taxon>Vittarioideae</taxon>
        <taxon>Adiantum</taxon>
    </lineage>
</organism>
<feature type="compositionally biased region" description="Low complexity" evidence="1">
    <location>
        <begin position="21"/>
        <end position="39"/>
    </location>
</feature>
<dbReference type="OrthoDB" id="1938636at2759"/>
<evidence type="ECO:0000256" key="1">
    <source>
        <dbReference type="SAM" id="MobiDB-lite"/>
    </source>
</evidence>
<dbReference type="AlphaFoldDB" id="A0A9D4VAY5"/>
<protein>
    <submittedName>
        <fullName evidence="2">Uncharacterized protein</fullName>
    </submittedName>
</protein>
<gene>
    <name evidence="2" type="ORF">GOP47_0002129</name>
</gene>
<evidence type="ECO:0000313" key="2">
    <source>
        <dbReference type="EMBL" id="KAI5082386.1"/>
    </source>
</evidence>
<comment type="caution">
    <text evidence="2">The sequence shown here is derived from an EMBL/GenBank/DDBJ whole genome shotgun (WGS) entry which is preliminary data.</text>
</comment>
<evidence type="ECO:0000313" key="3">
    <source>
        <dbReference type="Proteomes" id="UP000886520"/>
    </source>
</evidence>
<dbReference type="EMBL" id="JABFUD020000003">
    <property type="protein sequence ID" value="KAI5082386.1"/>
    <property type="molecule type" value="Genomic_DNA"/>
</dbReference>
<accession>A0A9D4VAY5</accession>
<reference evidence="2" key="1">
    <citation type="submission" date="2021-01" db="EMBL/GenBank/DDBJ databases">
        <title>Adiantum capillus-veneris genome.</title>
        <authorList>
            <person name="Fang Y."/>
            <person name="Liao Q."/>
        </authorList>
    </citation>
    <scope>NUCLEOTIDE SEQUENCE</scope>
    <source>
        <strain evidence="2">H3</strain>
        <tissue evidence="2">Leaf</tissue>
    </source>
</reference>
<name>A0A9D4VAY5_ADICA</name>
<proteinExistence type="predicted"/>
<feature type="region of interest" description="Disordered" evidence="1">
    <location>
        <begin position="14"/>
        <end position="39"/>
    </location>
</feature>
<sequence length="95" mass="10029">MLVNSQVLGLAARHPYGGEGSSLSVKASDSDSASGKACSAGGFDEGYRPAVEGSAYERHRWPWISACSRGSFVYRSDASYLSGQARVYRSPCSSA</sequence>